<dbReference type="Gene3D" id="2.60.120.620">
    <property type="entry name" value="q2cbj1_9rhob like domain"/>
    <property type="match status" value="1"/>
</dbReference>
<gene>
    <name evidence="1" type="ORF">IM725_05825</name>
</gene>
<dbReference type="EMBL" id="JADDOJ010000015">
    <property type="protein sequence ID" value="MBE7940087.1"/>
    <property type="molecule type" value="Genomic_DNA"/>
</dbReference>
<reference evidence="1 2" key="1">
    <citation type="submission" date="2020-10" db="EMBL/GenBank/DDBJ databases">
        <title>Draft genome of Ramlibacter aquaticus LMG 30558.</title>
        <authorList>
            <person name="Props R."/>
        </authorList>
    </citation>
    <scope>NUCLEOTIDE SEQUENCE [LARGE SCALE GENOMIC DNA]</scope>
    <source>
        <strain evidence="1 2">LMG 30558</strain>
    </source>
</reference>
<sequence>ITQVPHRAHWQPLEYNALHGGMQRWFDPVQPQVLASPAWQGLLRALARTASVLKGAQPWFIEAHQFRIDTAGGIGRPTPEGAHRDGVDLVAVFLVDREAIKGGETRVFEAEGRAGERFTLQEPWSLLLLDDERVIHETTPIQPVEGRAGHRDTLVLTCRAKGFQGA</sequence>
<dbReference type="RefSeq" id="WP_193779631.1">
    <property type="nucleotide sequence ID" value="NZ_JADDOJ010000015.1"/>
</dbReference>
<protein>
    <submittedName>
        <fullName evidence="1">2OG-Fe dioxygenase family protein</fullName>
    </submittedName>
</protein>
<dbReference type="GO" id="GO:0051213">
    <property type="term" value="F:dioxygenase activity"/>
    <property type="evidence" value="ECO:0007669"/>
    <property type="project" value="UniProtKB-KW"/>
</dbReference>
<evidence type="ECO:0000313" key="2">
    <source>
        <dbReference type="Proteomes" id="UP000715965"/>
    </source>
</evidence>
<keyword evidence="2" id="KW-1185">Reference proteome</keyword>
<accession>A0ABR9SDF1</accession>
<evidence type="ECO:0000313" key="1">
    <source>
        <dbReference type="EMBL" id="MBE7940087.1"/>
    </source>
</evidence>
<dbReference type="InterPro" id="IPR018724">
    <property type="entry name" value="2OG-Fe_dioxygenase"/>
</dbReference>
<organism evidence="1 2">
    <name type="scientific">Ramlibacter aquaticus</name>
    <dbReference type="NCBI Taxonomy" id="2780094"/>
    <lineage>
        <taxon>Bacteria</taxon>
        <taxon>Pseudomonadati</taxon>
        <taxon>Pseudomonadota</taxon>
        <taxon>Betaproteobacteria</taxon>
        <taxon>Burkholderiales</taxon>
        <taxon>Comamonadaceae</taxon>
        <taxon>Ramlibacter</taxon>
    </lineage>
</organism>
<dbReference type="Proteomes" id="UP000715965">
    <property type="component" value="Unassembled WGS sequence"/>
</dbReference>
<name>A0ABR9SDF1_9BURK</name>
<dbReference type="Pfam" id="PF10014">
    <property type="entry name" value="2OG-Fe_Oxy_2"/>
    <property type="match status" value="1"/>
</dbReference>
<feature type="non-terminal residue" evidence="1">
    <location>
        <position position="1"/>
    </location>
</feature>
<comment type="caution">
    <text evidence="1">The sequence shown here is derived from an EMBL/GenBank/DDBJ whole genome shotgun (WGS) entry which is preliminary data.</text>
</comment>
<keyword evidence="1" id="KW-0223">Dioxygenase</keyword>
<proteinExistence type="predicted"/>
<keyword evidence="1" id="KW-0560">Oxidoreductase</keyword>